<dbReference type="PANTHER" id="PTHR44366:SF1">
    <property type="entry name" value="UDP-N-ACETYLGLUCOSAMINE--PEPTIDE N-ACETYLGLUCOSAMINYLTRANSFERASE 110 KDA SUBUNIT"/>
    <property type="match status" value="1"/>
</dbReference>
<dbReference type="InterPro" id="IPR037919">
    <property type="entry name" value="OGT"/>
</dbReference>
<dbReference type="AlphaFoldDB" id="A0A1G2BV70"/>
<dbReference type="SMART" id="SM00028">
    <property type="entry name" value="TPR"/>
    <property type="match status" value="4"/>
</dbReference>
<dbReference type="PANTHER" id="PTHR44366">
    <property type="entry name" value="UDP-N-ACETYLGLUCOSAMINE--PEPTIDE N-ACETYLGLUCOSAMINYLTRANSFERASE 110 KDA SUBUNIT"/>
    <property type="match status" value="1"/>
</dbReference>
<dbReference type="GO" id="GO:0006493">
    <property type="term" value="P:protein O-linked glycosylation"/>
    <property type="evidence" value="ECO:0007669"/>
    <property type="project" value="InterPro"/>
</dbReference>
<dbReference type="EMBL" id="MHKO01000006">
    <property type="protein sequence ID" value="OGY93054.1"/>
    <property type="molecule type" value="Genomic_DNA"/>
</dbReference>
<dbReference type="Gene3D" id="1.25.40.10">
    <property type="entry name" value="Tetratricopeptide repeat domain"/>
    <property type="match status" value="2"/>
</dbReference>
<accession>A0A1G2BV70</accession>
<keyword evidence="1" id="KW-0802">TPR repeat</keyword>
<feature type="repeat" description="TPR" evidence="1">
    <location>
        <begin position="214"/>
        <end position="247"/>
    </location>
</feature>
<evidence type="ECO:0000256" key="1">
    <source>
        <dbReference type="PROSITE-ProRule" id="PRU00339"/>
    </source>
</evidence>
<dbReference type="InterPro" id="IPR019734">
    <property type="entry name" value="TPR_rpt"/>
</dbReference>
<organism evidence="2 3">
    <name type="scientific">Candidatus Komeilibacteria bacterium RIFCSPLOWO2_02_FULL_48_11</name>
    <dbReference type="NCBI Taxonomy" id="1798553"/>
    <lineage>
        <taxon>Bacteria</taxon>
        <taxon>Candidatus Komeiliibacteriota</taxon>
    </lineage>
</organism>
<dbReference type="InterPro" id="IPR011990">
    <property type="entry name" value="TPR-like_helical_dom_sf"/>
</dbReference>
<feature type="repeat" description="TPR" evidence="1">
    <location>
        <begin position="146"/>
        <end position="179"/>
    </location>
</feature>
<gene>
    <name evidence="2" type="ORF">A3H70_05440</name>
</gene>
<evidence type="ECO:0000313" key="2">
    <source>
        <dbReference type="EMBL" id="OGY93054.1"/>
    </source>
</evidence>
<dbReference type="PROSITE" id="PS50005">
    <property type="entry name" value="TPR"/>
    <property type="match status" value="2"/>
</dbReference>
<reference evidence="2 3" key="1">
    <citation type="journal article" date="2016" name="Nat. Commun.">
        <title>Thousands of microbial genomes shed light on interconnected biogeochemical processes in an aquifer system.</title>
        <authorList>
            <person name="Anantharaman K."/>
            <person name="Brown C.T."/>
            <person name="Hug L.A."/>
            <person name="Sharon I."/>
            <person name="Castelle C.J."/>
            <person name="Probst A.J."/>
            <person name="Thomas B.C."/>
            <person name="Singh A."/>
            <person name="Wilkins M.J."/>
            <person name="Karaoz U."/>
            <person name="Brodie E.L."/>
            <person name="Williams K.H."/>
            <person name="Hubbard S.S."/>
            <person name="Banfield J.F."/>
        </authorList>
    </citation>
    <scope>NUCLEOTIDE SEQUENCE [LARGE SCALE GENOMIC DNA]</scope>
</reference>
<evidence type="ECO:0000313" key="3">
    <source>
        <dbReference type="Proteomes" id="UP000178109"/>
    </source>
</evidence>
<protein>
    <submittedName>
        <fullName evidence="2">Uncharacterized protein</fullName>
    </submittedName>
</protein>
<dbReference type="Proteomes" id="UP000178109">
    <property type="component" value="Unassembled WGS sequence"/>
</dbReference>
<dbReference type="Pfam" id="PF13432">
    <property type="entry name" value="TPR_16"/>
    <property type="match status" value="1"/>
</dbReference>
<proteinExistence type="predicted"/>
<name>A0A1G2BV70_9BACT</name>
<dbReference type="SUPFAM" id="SSF48452">
    <property type="entry name" value="TPR-like"/>
    <property type="match status" value="1"/>
</dbReference>
<dbReference type="STRING" id="1798553.A3H70_05440"/>
<comment type="caution">
    <text evidence="2">The sequence shown here is derived from an EMBL/GenBank/DDBJ whole genome shotgun (WGS) entry which is preliminary data.</text>
</comment>
<dbReference type="Pfam" id="PF13181">
    <property type="entry name" value="TPR_8"/>
    <property type="match status" value="1"/>
</dbReference>
<sequence length="295" mass="33166">MLTIIPLIIIILSLGIILIVVARHLPQAAVLDVGSLPEEREARLKSSILETRLLRKANNFWKKVNIVFVPLARFFGAWYKIGLKQIRVLERTYRFHTASPLPDTSQKSELKLQELLDKARAAFEAGKLTEAEGDYLEALKLNAGVLAAYDGLGKIYVKRQEWDQARETFEYVTKNWPQHDQAFALLALVEEIAGNLAKAKNLYLHALSINNQVLEYHLNLSEVYQSLGDNEKSLSSLQKAQALEPNNPKVLDQLLQVSILVGNKSLAQEVLDKIKKVNPDHGKLGELEEKVKALS</sequence>
<dbReference type="GO" id="GO:0097363">
    <property type="term" value="F:protein O-acetylglucosaminyltransferase activity"/>
    <property type="evidence" value="ECO:0007669"/>
    <property type="project" value="TreeGrafter"/>
</dbReference>